<dbReference type="AlphaFoldDB" id="A0A4P2QE40"/>
<proteinExistence type="predicted"/>
<reference evidence="1 2" key="1">
    <citation type="submission" date="2015-09" db="EMBL/GenBank/DDBJ databases">
        <title>Sorangium comparison.</title>
        <authorList>
            <person name="Zaburannyi N."/>
            <person name="Bunk B."/>
            <person name="Overmann J."/>
            <person name="Mueller R."/>
        </authorList>
    </citation>
    <scope>NUCLEOTIDE SEQUENCE [LARGE SCALE GENOMIC DNA]</scope>
    <source>
        <strain evidence="1 2">So ce836</strain>
    </source>
</reference>
<evidence type="ECO:0000313" key="1">
    <source>
        <dbReference type="EMBL" id="AUX28077.1"/>
    </source>
</evidence>
<evidence type="ECO:0000313" key="2">
    <source>
        <dbReference type="Proteomes" id="UP000295497"/>
    </source>
</evidence>
<dbReference type="EMBL" id="CP012672">
    <property type="protein sequence ID" value="AUX28077.1"/>
    <property type="molecule type" value="Genomic_DNA"/>
</dbReference>
<organism evidence="1 2">
    <name type="scientific">Sorangium cellulosum</name>
    <name type="common">Polyangium cellulosum</name>
    <dbReference type="NCBI Taxonomy" id="56"/>
    <lineage>
        <taxon>Bacteria</taxon>
        <taxon>Pseudomonadati</taxon>
        <taxon>Myxococcota</taxon>
        <taxon>Polyangia</taxon>
        <taxon>Polyangiales</taxon>
        <taxon>Polyangiaceae</taxon>
        <taxon>Sorangium</taxon>
    </lineage>
</organism>
<sequence length="31" mass="3256">MSNGLTSVFISVLSPAASALAETEREREFAA</sequence>
<gene>
    <name evidence="1" type="ORF">SOCE836_001450</name>
</gene>
<protein>
    <submittedName>
        <fullName evidence="1">Uncharacterized protein</fullName>
    </submittedName>
</protein>
<name>A0A4P2QE40_SORCE</name>
<dbReference type="Proteomes" id="UP000295497">
    <property type="component" value="Chromosome"/>
</dbReference>
<accession>A0A4P2QE40</accession>